<feature type="non-terminal residue" evidence="9">
    <location>
        <position position="151"/>
    </location>
</feature>
<comment type="catalytic activity">
    <reaction evidence="1">
        <text>Hydrolysis of terminal, non-reducing beta-D-glucosyl residues with release of beta-D-glucose.</text>
        <dbReference type="EC" id="3.2.1.21"/>
    </reaction>
</comment>
<organism evidence="9 10">
    <name type="scientific">Candidatus Falkowbacteria bacterium HGW-Falkowbacteria-2</name>
    <dbReference type="NCBI Taxonomy" id="2013769"/>
    <lineage>
        <taxon>Bacteria</taxon>
        <taxon>Candidatus Falkowiibacteriota</taxon>
    </lineage>
</organism>
<evidence type="ECO:0000256" key="1">
    <source>
        <dbReference type="ARBA" id="ARBA00000448"/>
    </source>
</evidence>
<keyword evidence="5" id="KW-0378">Hydrolase</keyword>
<proteinExistence type="inferred from homology"/>
<evidence type="ECO:0000256" key="4">
    <source>
        <dbReference type="ARBA" id="ARBA00022729"/>
    </source>
</evidence>
<dbReference type="Proteomes" id="UP000233325">
    <property type="component" value="Unassembled WGS sequence"/>
</dbReference>
<dbReference type="Pfam" id="PF00933">
    <property type="entry name" value="Glyco_hydro_3"/>
    <property type="match status" value="1"/>
</dbReference>
<dbReference type="AlphaFoldDB" id="A0A2N2E3V3"/>
<reference evidence="9 10" key="1">
    <citation type="journal article" date="2017" name="ISME J.">
        <title>Potential for microbial H2 and metal transformations associated with novel bacteria and archaea in deep terrestrial subsurface sediments.</title>
        <authorList>
            <person name="Hernsdorf A.W."/>
            <person name="Amano Y."/>
            <person name="Miyakawa K."/>
            <person name="Ise K."/>
            <person name="Suzuki Y."/>
            <person name="Anantharaman K."/>
            <person name="Probst A."/>
            <person name="Burstein D."/>
            <person name="Thomas B.C."/>
            <person name="Banfield J.F."/>
        </authorList>
    </citation>
    <scope>NUCLEOTIDE SEQUENCE [LARGE SCALE GENOMIC DNA]</scope>
    <source>
        <strain evidence="9">HGW-Falkowbacteria-2</strain>
    </source>
</reference>
<dbReference type="GO" id="GO:0009251">
    <property type="term" value="P:glucan catabolic process"/>
    <property type="evidence" value="ECO:0007669"/>
    <property type="project" value="TreeGrafter"/>
</dbReference>
<evidence type="ECO:0000256" key="5">
    <source>
        <dbReference type="ARBA" id="ARBA00022801"/>
    </source>
</evidence>
<dbReference type="PANTHER" id="PTHR30620">
    <property type="entry name" value="PERIPLASMIC BETA-GLUCOSIDASE-RELATED"/>
    <property type="match status" value="1"/>
</dbReference>
<evidence type="ECO:0000313" key="9">
    <source>
        <dbReference type="EMBL" id="PKM89342.1"/>
    </source>
</evidence>
<keyword evidence="7" id="KW-0472">Membrane</keyword>
<dbReference type="EMBL" id="PHAH01000002">
    <property type="protein sequence ID" value="PKM89342.1"/>
    <property type="molecule type" value="Genomic_DNA"/>
</dbReference>
<dbReference type="InterPro" id="IPR051915">
    <property type="entry name" value="Cellulose_Degrad_GH3"/>
</dbReference>
<dbReference type="GO" id="GO:0008422">
    <property type="term" value="F:beta-glucosidase activity"/>
    <property type="evidence" value="ECO:0007669"/>
    <property type="project" value="UniProtKB-EC"/>
</dbReference>
<keyword evidence="6" id="KW-0326">Glycosidase</keyword>
<evidence type="ECO:0000256" key="6">
    <source>
        <dbReference type="ARBA" id="ARBA00023295"/>
    </source>
</evidence>
<dbReference type="Gene3D" id="3.20.20.300">
    <property type="entry name" value="Glycoside hydrolase, family 3, N-terminal domain"/>
    <property type="match status" value="1"/>
</dbReference>
<keyword evidence="4" id="KW-0732">Signal</keyword>
<evidence type="ECO:0000256" key="7">
    <source>
        <dbReference type="SAM" id="Phobius"/>
    </source>
</evidence>
<gene>
    <name evidence="9" type="ORF">CVU83_00305</name>
</gene>
<feature type="domain" description="Glycoside hydrolase family 3 N-terminal" evidence="8">
    <location>
        <begin position="70"/>
        <end position="148"/>
    </location>
</feature>
<dbReference type="InterPro" id="IPR036962">
    <property type="entry name" value="Glyco_hydro_3_N_sf"/>
</dbReference>
<keyword evidence="7" id="KW-0812">Transmembrane</keyword>
<dbReference type="EC" id="3.2.1.21" evidence="3"/>
<evidence type="ECO:0000256" key="2">
    <source>
        <dbReference type="ARBA" id="ARBA00005336"/>
    </source>
</evidence>
<keyword evidence="7" id="KW-1133">Transmembrane helix</keyword>
<evidence type="ECO:0000313" key="10">
    <source>
        <dbReference type="Proteomes" id="UP000233325"/>
    </source>
</evidence>
<comment type="similarity">
    <text evidence="2">Belongs to the glycosyl hydrolase 3 family.</text>
</comment>
<dbReference type="SUPFAM" id="SSF51445">
    <property type="entry name" value="(Trans)glycosidases"/>
    <property type="match status" value="1"/>
</dbReference>
<accession>A0A2N2E3V3</accession>
<name>A0A2N2E3V3_9BACT</name>
<protein>
    <recommendedName>
        <fullName evidence="3">beta-glucosidase</fullName>
        <ecNumber evidence="3">3.2.1.21</ecNumber>
    </recommendedName>
</protein>
<evidence type="ECO:0000256" key="3">
    <source>
        <dbReference type="ARBA" id="ARBA00012744"/>
    </source>
</evidence>
<comment type="caution">
    <text evidence="9">The sequence shown here is derived from an EMBL/GenBank/DDBJ whole genome shotgun (WGS) entry which is preliminary data.</text>
</comment>
<sequence length="151" mass="16868">MAKQTKYFNFILLTVVVALLSLWLYRQTAKEELMYFCDDKTVICDLSDAKYHDASLPVEERLDDLLSRMTLQEKIGQLSLVERTALSNKDDLVSYNIGAILSGGGSHPENNSPAGWQAMVLDFQSHAEKTRLKIPILYGIDSVHGHANVPG</sequence>
<feature type="transmembrane region" description="Helical" evidence="7">
    <location>
        <begin position="7"/>
        <end position="25"/>
    </location>
</feature>
<dbReference type="PANTHER" id="PTHR30620:SF16">
    <property type="entry name" value="LYSOSOMAL BETA GLUCOSIDASE"/>
    <property type="match status" value="1"/>
</dbReference>
<evidence type="ECO:0000259" key="8">
    <source>
        <dbReference type="Pfam" id="PF00933"/>
    </source>
</evidence>
<dbReference type="InterPro" id="IPR017853">
    <property type="entry name" value="GH"/>
</dbReference>
<dbReference type="InterPro" id="IPR001764">
    <property type="entry name" value="Glyco_hydro_3_N"/>
</dbReference>